<evidence type="ECO:0000259" key="8">
    <source>
        <dbReference type="PROSITE" id="PS51704"/>
    </source>
</evidence>
<evidence type="ECO:0000256" key="7">
    <source>
        <dbReference type="SAM" id="SignalP"/>
    </source>
</evidence>
<proteinExistence type="inferred from homology"/>
<dbReference type="GO" id="GO:0006629">
    <property type="term" value="P:lipid metabolic process"/>
    <property type="evidence" value="ECO:0007669"/>
    <property type="project" value="InterPro"/>
</dbReference>
<evidence type="ECO:0000256" key="2">
    <source>
        <dbReference type="ARBA" id="ARBA00012247"/>
    </source>
</evidence>
<feature type="chain" id="PRO_5018741949" description="glycerophosphodiester phosphodiesterase" evidence="7">
    <location>
        <begin position="26"/>
        <end position="399"/>
    </location>
</feature>
<dbReference type="InterPro" id="IPR017946">
    <property type="entry name" value="PLC-like_Pdiesterase_TIM-brl"/>
</dbReference>
<dbReference type="GO" id="GO:0042597">
    <property type="term" value="C:periplasmic space"/>
    <property type="evidence" value="ECO:0007669"/>
    <property type="project" value="TreeGrafter"/>
</dbReference>
<evidence type="ECO:0000256" key="1">
    <source>
        <dbReference type="ARBA" id="ARBA00007277"/>
    </source>
</evidence>
<reference evidence="9 10" key="1">
    <citation type="submission" date="2018-12" db="EMBL/GenBank/DDBJ databases">
        <title>Deinococcus radiophilus ATCC 27603 genome sequencing and assembly.</title>
        <authorList>
            <person name="Maclea K.S."/>
            <person name="Maynard C.R."/>
        </authorList>
    </citation>
    <scope>NUCLEOTIDE SEQUENCE [LARGE SCALE GENOMIC DNA]</scope>
    <source>
        <strain evidence="9 10">ATCC 27603</strain>
    </source>
</reference>
<dbReference type="CDD" id="cd08602">
    <property type="entry name" value="GDPD_ScGlpQ1_like"/>
    <property type="match status" value="1"/>
</dbReference>
<evidence type="ECO:0000256" key="3">
    <source>
        <dbReference type="ARBA" id="ARBA00022729"/>
    </source>
</evidence>
<dbReference type="PROSITE" id="PS51704">
    <property type="entry name" value="GP_PDE"/>
    <property type="match status" value="1"/>
</dbReference>
<name>A0A3S0KFK2_9DEIO</name>
<dbReference type="GO" id="GO:0006071">
    <property type="term" value="P:glycerol metabolic process"/>
    <property type="evidence" value="ECO:0007669"/>
    <property type="project" value="UniProtKB-KW"/>
</dbReference>
<dbReference type="AlphaFoldDB" id="A0A3S0KFK2"/>
<dbReference type="EMBL" id="RXPE01000004">
    <property type="protein sequence ID" value="RTR29426.1"/>
    <property type="molecule type" value="Genomic_DNA"/>
</dbReference>
<sequence length="399" mass="43156">MRKNTIGFTLAGLTVVLSLLGSAQAELLGGGGVPTAPIAAPIQVPAAPPVPAPAPAVQWQTLSGAAPLVIGHRGSSGTRPEHTLEAYREAIRGGADFIEPDLVVTKDGVLVARHEPVIAIVDPSGKVLEATADVHNRSEFRDRLTVKQVDGHTVRGYFVEDFTLAELKTLRALERLPQQRSTQYDGLFEIPTLSEVIALVREEEARTGRQIGIYPETKHPTYMQAVAGVNTSQLLIDTLVREEFTDPQRVFIQSFETANLRDLNTRIMPAAGVDLPLIQLISGPDEAPYDWTAAGDTRTYAALGSSEGLRDIATYADGVGPYKRWVIDDHCQTTDFVTRAHAAGLPLHPWTFRNEASYLLSCYGGDPKAEMRQAIAAGVDGLFTDFPATGREVVDALSR</sequence>
<keyword evidence="4" id="KW-0319">Glycerol metabolism</keyword>
<organism evidence="9 10">
    <name type="scientific">Deinococcus radiophilus</name>
    <dbReference type="NCBI Taxonomy" id="32062"/>
    <lineage>
        <taxon>Bacteria</taxon>
        <taxon>Thermotogati</taxon>
        <taxon>Deinococcota</taxon>
        <taxon>Deinococci</taxon>
        <taxon>Deinococcales</taxon>
        <taxon>Deinococcaceae</taxon>
        <taxon>Deinococcus</taxon>
    </lineage>
</organism>
<dbReference type="OrthoDB" id="384721at2"/>
<evidence type="ECO:0000313" key="10">
    <source>
        <dbReference type="Proteomes" id="UP000277766"/>
    </source>
</evidence>
<protein>
    <recommendedName>
        <fullName evidence="2">glycerophosphodiester phosphodiesterase</fullName>
        <ecNumber evidence="2">3.1.4.46</ecNumber>
    </recommendedName>
</protein>
<keyword evidence="10" id="KW-1185">Reference proteome</keyword>
<dbReference type="Gene3D" id="3.20.20.190">
    <property type="entry name" value="Phosphatidylinositol (PI) phosphodiesterase"/>
    <property type="match status" value="1"/>
</dbReference>
<evidence type="ECO:0000313" key="9">
    <source>
        <dbReference type="EMBL" id="RTR29426.1"/>
    </source>
</evidence>
<feature type="domain" description="GP-PDE" evidence="8">
    <location>
        <begin position="67"/>
        <end position="394"/>
    </location>
</feature>
<comment type="caution">
    <text evidence="9">The sequence shown here is derived from an EMBL/GenBank/DDBJ whole genome shotgun (WGS) entry which is preliminary data.</text>
</comment>
<keyword evidence="3 7" id="KW-0732">Signal</keyword>
<dbReference type="Pfam" id="PF03009">
    <property type="entry name" value="GDPD"/>
    <property type="match status" value="1"/>
</dbReference>
<comment type="similarity">
    <text evidence="1">Belongs to the glycerophosphoryl diester phosphodiesterase family.</text>
</comment>
<evidence type="ECO:0000256" key="6">
    <source>
        <dbReference type="ARBA" id="ARBA00047512"/>
    </source>
</evidence>
<dbReference type="PANTHER" id="PTHR43620:SF7">
    <property type="entry name" value="GLYCEROPHOSPHODIESTER PHOSPHODIESTERASE GDPD5-RELATED"/>
    <property type="match status" value="1"/>
</dbReference>
<dbReference type="EC" id="3.1.4.46" evidence="2"/>
<gene>
    <name evidence="9" type="ORF">EJ104_03290</name>
</gene>
<evidence type="ECO:0000256" key="4">
    <source>
        <dbReference type="ARBA" id="ARBA00022798"/>
    </source>
</evidence>
<keyword evidence="5" id="KW-0378">Hydrolase</keyword>
<comment type="catalytic activity">
    <reaction evidence="6">
        <text>a sn-glycero-3-phosphodiester + H2O = an alcohol + sn-glycerol 3-phosphate + H(+)</text>
        <dbReference type="Rhea" id="RHEA:12969"/>
        <dbReference type="ChEBI" id="CHEBI:15377"/>
        <dbReference type="ChEBI" id="CHEBI:15378"/>
        <dbReference type="ChEBI" id="CHEBI:30879"/>
        <dbReference type="ChEBI" id="CHEBI:57597"/>
        <dbReference type="ChEBI" id="CHEBI:83408"/>
        <dbReference type="EC" id="3.1.4.46"/>
    </reaction>
</comment>
<evidence type="ECO:0000256" key="5">
    <source>
        <dbReference type="ARBA" id="ARBA00022801"/>
    </source>
</evidence>
<feature type="signal peptide" evidence="7">
    <location>
        <begin position="1"/>
        <end position="25"/>
    </location>
</feature>
<dbReference type="SUPFAM" id="SSF51695">
    <property type="entry name" value="PLC-like phosphodiesterases"/>
    <property type="match status" value="1"/>
</dbReference>
<dbReference type="GO" id="GO:0008889">
    <property type="term" value="F:glycerophosphodiester phosphodiesterase activity"/>
    <property type="evidence" value="ECO:0007669"/>
    <property type="project" value="UniProtKB-EC"/>
</dbReference>
<dbReference type="Proteomes" id="UP000277766">
    <property type="component" value="Unassembled WGS sequence"/>
</dbReference>
<dbReference type="InterPro" id="IPR030395">
    <property type="entry name" value="GP_PDE_dom"/>
</dbReference>
<accession>A0A3S0KFK2</accession>
<dbReference type="PANTHER" id="PTHR43620">
    <property type="entry name" value="GLYCEROPHOSPHORYL DIESTER PHOSPHODIESTERASE"/>
    <property type="match status" value="1"/>
</dbReference>